<evidence type="ECO:0000256" key="1">
    <source>
        <dbReference type="ARBA" id="ARBA00004370"/>
    </source>
</evidence>
<dbReference type="AlphaFoldDB" id="A0A1E7X107"/>
<dbReference type="InterPro" id="IPR011662">
    <property type="entry name" value="Secretin/TonB_short_N"/>
</dbReference>
<evidence type="ECO:0000256" key="6">
    <source>
        <dbReference type="RuleBase" id="RU004003"/>
    </source>
</evidence>
<dbReference type="PROSITE" id="PS51257">
    <property type="entry name" value="PROKAR_LIPOPROTEIN"/>
    <property type="match status" value="1"/>
</dbReference>
<gene>
    <name evidence="11" type="primary">pulD_2</name>
    <name evidence="11" type="ORF">DUPY_14650</name>
</gene>
<keyword evidence="12" id="KW-1185">Reference proteome</keyword>
<dbReference type="GO" id="GO:0009279">
    <property type="term" value="C:cell outer membrane"/>
    <property type="evidence" value="ECO:0007669"/>
    <property type="project" value="UniProtKB-SubCell"/>
</dbReference>
<comment type="caution">
    <text evidence="11">The sequence shown here is derived from an EMBL/GenBank/DDBJ whole genome shotgun (WGS) entry which is preliminary data.</text>
</comment>
<name>A0A1E7X107_9BURK</name>
<accession>A0A1E7X107</accession>
<dbReference type="InterPro" id="IPR050810">
    <property type="entry name" value="Bact_Secretion_Sys_Channel"/>
</dbReference>
<feature type="compositionally biased region" description="Pro residues" evidence="8">
    <location>
        <begin position="695"/>
        <end position="705"/>
    </location>
</feature>
<evidence type="ECO:0000256" key="7">
    <source>
        <dbReference type="RuleBase" id="RU004004"/>
    </source>
</evidence>
<sequence length="744" mass="81519">MEVFLKQHRRRLALPPLLALVLALGGCAGQMAYRDGNTLMAQDQVEAGLLKYQEALKAEPTNAEYRAAYVQARDRAVQGFVREAERQSADGQPELAEQGWRRALALDPANERARAGLRTLERNQRHAKLLAIAREHVAKGEYDLAKQRLNALLTETPSNEPARQLLREVTEKTAPSAAETGLAKAYKQPITIEFRDAPLKQVFEVISRRSNLNFVFDKDVKTDQRTTVLLRNSTVEAAIYFLLLTNQLEQQVMDANTVLIYPNTAAKQKEYQEMTVKTFYLANADAKMVANTLKTILKTRDVVVDEKLNLLIVRDNPEAIRLAERVIATQDMPEAEVMLEVEILEVKRSTLMNLGVQWPGSIGITPLTQFADGATVNELRNLNSDRILLSGITGAININKTDTDSNLLANPRIRVRNKQKANIVIGDKLPVVTPTVSGGVGGFASESVTYVDVGLKLAVEPTIYLNDEIAIKVELEVSNLVSTLTTRNGSTAYQLGTRQASTTLQLKDGENQVLAGLINNEQRGTGNKIPGAGDLPILGRLFGTQRDDNQKTEIVLSITPRLIRNVQRPEASASEFSAGTDASFRRRPDMSPRPAVQMPALPGAQPRPGVGAVIELAPAAQTAPVMLSPSQPSQPSLPSQPSGPSPQQLQQQQLQQMQQIQQQQRQQQQQQQQQRQEQPQPQAAQPAEQNAEPALPAPESAPAPAAPAEESPIPSVPPPVQDVPLSRDQPAPLPPARGQPRPLQ</sequence>
<evidence type="ECO:0000256" key="8">
    <source>
        <dbReference type="SAM" id="MobiDB-lite"/>
    </source>
</evidence>
<evidence type="ECO:0000259" key="10">
    <source>
        <dbReference type="SMART" id="SM00965"/>
    </source>
</evidence>
<keyword evidence="2 7" id="KW-0813">Transport</keyword>
<feature type="signal peptide" evidence="9">
    <location>
        <begin position="1"/>
        <end position="32"/>
    </location>
</feature>
<evidence type="ECO:0000313" key="12">
    <source>
        <dbReference type="Proteomes" id="UP000175989"/>
    </source>
</evidence>
<dbReference type="PATRIC" id="fig|762836.4.peg.1531"/>
<dbReference type="InterPro" id="IPR005644">
    <property type="entry name" value="NolW-like"/>
</dbReference>
<dbReference type="InterPro" id="IPR001775">
    <property type="entry name" value="GspD/PilQ"/>
</dbReference>
<dbReference type="PANTHER" id="PTHR30332:SF17">
    <property type="entry name" value="TYPE IV PILIATION SYSTEM PROTEIN DR_0774-RELATED"/>
    <property type="match status" value="1"/>
</dbReference>
<dbReference type="Gene3D" id="3.55.50.30">
    <property type="match status" value="1"/>
</dbReference>
<dbReference type="GO" id="GO:0015627">
    <property type="term" value="C:type II protein secretion system complex"/>
    <property type="evidence" value="ECO:0007669"/>
    <property type="project" value="TreeGrafter"/>
</dbReference>
<feature type="region of interest" description="Disordered" evidence="8">
    <location>
        <begin position="624"/>
        <end position="744"/>
    </location>
</feature>
<reference evidence="12" key="1">
    <citation type="journal article" date="2016" name="Front. Microbiol.">
        <title>Molecular Keys to the Janthinobacterium and Duganella spp. Interaction with the Plant Pathogen Fusarium graminearum.</title>
        <authorList>
            <person name="Haack F.S."/>
            <person name="Poehlein A."/>
            <person name="Kroger C."/>
            <person name="Voigt C.A."/>
            <person name="Piepenbring M."/>
            <person name="Bode H.B."/>
            <person name="Daniel R."/>
            <person name="Schafer W."/>
            <person name="Streit W.R."/>
        </authorList>
    </citation>
    <scope>NUCLEOTIDE SEQUENCE [LARGE SCALE GENOMIC DNA]</scope>
    <source>
        <strain evidence="12">T54</strain>
    </source>
</reference>
<evidence type="ECO:0000313" key="11">
    <source>
        <dbReference type="EMBL" id="OFA05983.1"/>
    </source>
</evidence>
<protein>
    <submittedName>
        <fullName evidence="11">Type II secretion system protein D</fullName>
    </submittedName>
</protein>
<dbReference type="Pfam" id="PF00263">
    <property type="entry name" value="Secretin"/>
    <property type="match status" value="1"/>
</dbReference>
<dbReference type="PRINTS" id="PR00811">
    <property type="entry name" value="BCTERIALGSPD"/>
</dbReference>
<comment type="subcellular location">
    <subcellularLocation>
        <location evidence="7">Cell outer membrane</location>
    </subcellularLocation>
    <subcellularLocation>
        <location evidence="1">Membrane</location>
    </subcellularLocation>
</comment>
<dbReference type="RefSeq" id="WP_070247181.1">
    <property type="nucleotide sequence ID" value="NZ_LROM01000065.1"/>
</dbReference>
<dbReference type="GO" id="GO:0009306">
    <property type="term" value="P:protein secretion"/>
    <property type="evidence" value="ECO:0007669"/>
    <property type="project" value="InterPro"/>
</dbReference>
<dbReference type="InterPro" id="IPR004846">
    <property type="entry name" value="T2SS/T3SS_dom"/>
</dbReference>
<keyword evidence="3 9" id="KW-0732">Signal</keyword>
<evidence type="ECO:0000256" key="9">
    <source>
        <dbReference type="SAM" id="SignalP"/>
    </source>
</evidence>
<evidence type="ECO:0000256" key="3">
    <source>
        <dbReference type="ARBA" id="ARBA00022729"/>
    </source>
</evidence>
<feature type="compositionally biased region" description="Pro residues" evidence="8">
    <location>
        <begin position="731"/>
        <end position="744"/>
    </location>
</feature>
<evidence type="ECO:0000256" key="4">
    <source>
        <dbReference type="ARBA" id="ARBA00023136"/>
    </source>
</evidence>
<dbReference type="EMBL" id="LROM01000065">
    <property type="protein sequence ID" value="OFA05983.1"/>
    <property type="molecule type" value="Genomic_DNA"/>
</dbReference>
<keyword evidence="5" id="KW-0998">Cell outer membrane</keyword>
<dbReference type="PANTHER" id="PTHR30332">
    <property type="entry name" value="PROBABLE GENERAL SECRETION PATHWAY PROTEIN D"/>
    <property type="match status" value="1"/>
</dbReference>
<dbReference type="InterPro" id="IPR038591">
    <property type="entry name" value="NolW-like_sf"/>
</dbReference>
<dbReference type="Gene3D" id="1.25.40.10">
    <property type="entry name" value="Tetratricopeptide repeat domain"/>
    <property type="match status" value="1"/>
</dbReference>
<dbReference type="OrthoDB" id="9775455at2"/>
<dbReference type="Pfam" id="PF03958">
    <property type="entry name" value="Secretin_N"/>
    <property type="match status" value="1"/>
</dbReference>
<dbReference type="SUPFAM" id="SSF48452">
    <property type="entry name" value="TPR-like"/>
    <property type="match status" value="1"/>
</dbReference>
<feature type="domain" description="Secretin/TonB short N-terminal" evidence="10">
    <location>
        <begin position="212"/>
        <end position="263"/>
    </location>
</feature>
<dbReference type="Proteomes" id="UP000175989">
    <property type="component" value="Unassembled WGS sequence"/>
</dbReference>
<comment type="similarity">
    <text evidence="6">Belongs to the bacterial secretin family.</text>
</comment>
<feature type="chain" id="PRO_5009208179" evidence="9">
    <location>
        <begin position="33"/>
        <end position="744"/>
    </location>
</feature>
<proteinExistence type="inferred from homology"/>
<dbReference type="InterPro" id="IPR011990">
    <property type="entry name" value="TPR-like_helical_dom_sf"/>
</dbReference>
<evidence type="ECO:0000256" key="5">
    <source>
        <dbReference type="ARBA" id="ARBA00023237"/>
    </source>
</evidence>
<dbReference type="Gene3D" id="3.30.1370.120">
    <property type="match status" value="1"/>
</dbReference>
<dbReference type="SMART" id="SM00965">
    <property type="entry name" value="STN"/>
    <property type="match status" value="1"/>
</dbReference>
<feature type="compositionally biased region" description="Low complexity" evidence="8">
    <location>
        <begin position="629"/>
        <end position="694"/>
    </location>
</feature>
<feature type="region of interest" description="Disordered" evidence="8">
    <location>
        <begin position="568"/>
        <end position="609"/>
    </location>
</feature>
<keyword evidence="4" id="KW-0472">Membrane</keyword>
<evidence type="ECO:0000256" key="2">
    <source>
        <dbReference type="ARBA" id="ARBA00022448"/>
    </source>
</evidence>
<organism evidence="11 12">
    <name type="scientific">Duganella phyllosphaerae</name>
    <dbReference type="NCBI Taxonomy" id="762836"/>
    <lineage>
        <taxon>Bacteria</taxon>
        <taxon>Pseudomonadati</taxon>
        <taxon>Pseudomonadota</taxon>
        <taxon>Betaproteobacteria</taxon>
        <taxon>Burkholderiales</taxon>
        <taxon>Oxalobacteraceae</taxon>
        <taxon>Telluria group</taxon>
        <taxon>Duganella</taxon>
    </lineage>
</organism>